<accession>A0A4U0GR14</accession>
<gene>
    <name evidence="2" type="ORF">FAZ19_21860</name>
</gene>
<dbReference type="Pfam" id="PF13385">
    <property type="entry name" value="Laminin_G_3"/>
    <property type="match status" value="1"/>
</dbReference>
<dbReference type="Gene3D" id="3.40.720.10">
    <property type="entry name" value="Alkaline Phosphatase, subunit A"/>
    <property type="match status" value="1"/>
</dbReference>
<keyword evidence="3" id="KW-1185">Reference proteome</keyword>
<evidence type="ECO:0000313" key="3">
    <source>
        <dbReference type="Proteomes" id="UP000309872"/>
    </source>
</evidence>
<dbReference type="GO" id="GO:0005975">
    <property type="term" value="P:carbohydrate metabolic process"/>
    <property type="evidence" value="ECO:0007669"/>
    <property type="project" value="UniProtKB-ARBA"/>
</dbReference>
<dbReference type="GO" id="GO:0004553">
    <property type="term" value="F:hydrolase activity, hydrolyzing O-glycosyl compounds"/>
    <property type="evidence" value="ECO:0007669"/>
    <property type="project" value="UniProtKB-ARBA"/>
</dbReference>
<dbReference type="RefSeq" id="WP_136822903.1">
    <property type="nucleotide sequence ID" value="NZ_BMJX01000010.1"/>
</dbReference>
<protein>
    <recommendedName>
        <fullName evidence="4">DUF4983 domain-containing protein</fullName>
    </recommendedName>
</protein>
<dbReference type="OrthoDB" id="279982at2"/>
<feature type="signal peptide" evidence="1">
    <location>
        <begin position="1"/>
        <end position="22"/>
    </location>
</feature>
<dbReference type="InterPro" id="IPR017850">
    <property type="entry name" value="Alkaline_phosphatase_core_sf"/>
</dbReference>
<feature type="chain" id="PRO_5020825640" description="DUF4983 domain-containing protein" evidence="1">
    <location>
        <begin position="23"/>
        <end position="604"/>
    </location>
</feature>
<name>A0A4U0GR14_9SPHI</name>
<sequence length="604" mass="67533">MKYMIKLNRTFFLLTVTGLALASSCTKFANPEPQFEEYTAEVDTAMKRKVLVIAVDGLVGSQIKEYKPTTIGKLMEHSKYSYEAKADQNTGSPASWASLLTGYPSSQHKITQESYMPSIDLEDDHAPLEFTPSLINRIEGTNKRLKTATVVQNLTMSNMLLADSDFNNVEASDKEVEQKTIALLKDQKPDLSIIQFNGLLDAGKDGGFVVQNEKYKAALDQIDAYIGSIIAAIEAGENFEKENWLIAITSPHGGSTTGGIGGVSDNEINTFSLYYNNRFKPLELKAESMTYFFANGYFPGTYNHYSFGSNGRTRTFPTIGVRAQSPGDASSNVFNANSTPDGSITYDFKYRLHEDNVWKGLDFTGGYTFWYNYFMGKDAAANNANAGWHLYGQNVNFKLRFQDGTNTQEVEFTRGTDGEWHHCTFTFGKLSANSTSISVYLDGALIKQQNIAMGVDAFANSEPLTVGFNTQRTDLGYSFYDIADFRVWKTALSETDVRKISCSKNIEESDPLFNSLLASYQSFEENVWINKLGTSAPAMTLSGTPSISFAKNYIPCQSPATEVYLQNIDLFTEVFYWLQLEINDDWKMPGIEFLNNFLSEFFEQ</sequence>
<dbReference type="AlphaFoldDB" id="A0A4U0GR14"/>
<evidence type="ECO:0000256" key="1">
    <source>
        <dbReference type="SAM" id="SignalP"/>
    </source>
</evidence>
<evidence type="ECO:0008006" key="4">
    <source>
        <dbReference type="Google" id="ProtNLM"/>
    </source>
</evidence>
<comment type="caution">
    <text evidence="2">The sequence shown here is derived from an EMBL/GenBank/DDBJ whole genome shotgun (WGS) entry which is preliminary data.</text>
</comment>
<organism evidence="2 3">
    <name type="scientific">Sphingobacterium alkalisoli</name>
    <dbReference type="NCBI Taxonomy" id="1874115"/>
    <lineage>
        <taxon>Bacteria</taxon>
        <taxon>Pseudomonadati</taxon>
        <taxon>Bacteroidota</taxon>
        <taxon>Sphingobacteriia</taxon>
        <taxon>Sphingobacteriales</taxon>
        <taxon>Sphingobacteriaceae</taxon>
        <taxon>Sphingobacterium</taxon>
    </lineage>
</organism>
<dbReference type="SUPFAM" id="SSF49899">
    <property type="entry name" value="Concanavalin A-like lectins/glucanases"/>
    <property type="match status" value="1"/>
</dbReference>
<dbReference type="EMBL" id="SUKA01000010">
    <property type="protein sequence ID" value="TJY61267.1"/>
    <property type="molecule type" value="Genomic_DNA"/>
</dbReference>
<dbReference type="InterPro" id="IPR002591">
    <property type="entry name" value="Phosphodiest/P_Trfase"/>
</dbReference>
<evidence type="ECO:0000313" key="2">
    <source>
        <dbReference type="EMBL" id="TJY61267.1"/>
    </source>
</evidence>
<keyword evidence="1" id="KW-0732">Signal</keyword>
<reference evidence="2 3" key="1">
    <citation type="submission" date="2019-04" db="EMBL/GenBank/DDBJ databases">
        <title>Sphingobacterium olei sp. nov., isolated from oil-contaminated soil.</title>
        <authorList>
            <person name="Liu B."/>
        </authorList>
    </citation>
    <scope>NUCLEOTIDE SEQUENCE [LARGE SCALE GENOMIC DNA]</scope>
    <source>
        <strain evidence="2 3">Y3L14</strain>
    </source>
</reference>
<dbReference type="Pfam" id="PF01663">
    <property type="entry name" value="Phosphodiest"/>
    <property type="match status" value="1"/>
</dbReference>
<dbReference type="InterPro" id="IPR013320">
    <property type="entry name" value="ConA-like_dom_sf"/>
</dbReference>
<proteinExistence type="predicted"/>
<dbReference type="PROSITE" id="PS51257">
    <property type="entry name" value="PROKAR_LIPOPROTEIN"/>
    <property type="match status" value="1"/>
</dbReference>
<dbReference type="Proteomes" id="UP000309872">
    <property type="component" value="Unassembled WGS sequence"/>
</dbReference>
<dbReference type="SUPFAM" id="SSF53649">
    <property type="entry name" value="Alkaline phosphatase-like"/>
    <property type="match status" value="1"/>
</dbReference>
<dbReference type="Gene3D" id="2.60.120.200">
    <property type="match status" value="1"/>
</dbReference>